<keyword evidence="2" id="KW-1185">Reference proteome</keyword>
<evidence type="ECO:0000313" key="1">
    <source>
        <dbReference type="EMBL" id="MBW0135067.1"/>
    </source>
</evidence>
<comment type="caution">
    <text evidence="1">The sequence shown here is derived from an EMBL/GenBank/DDBJ whole genome shotgun (WGS) entry which is preliminary data.</text>
</comment>
<protein>
    <recommendedName>
        <fullName evidence="3">Glycosyl transferase family 2</fullName>
    </recommendedName>
</protein>
<evidence type="ECO:0000313" key="2">
    <source>
        <dbReference type="Proteomes" id="UP000694287"/>
    </source>
</evidence>
<dbReference type="Proteomes" id="UP000694287">
    <property type="component" value="Unassembled WGS sequence"/>
</dbReference>
<reference evidence="1 2" key="1">
    <citation type="submission" date="2020-11" db="EMBL/GenBank/DDBJ databases">
        <title>Pseudonocardia abyssalis sp. nov. and Pseudonocardia oceani sp. nov., description and phylogenomic analysis of two novel actinomycetes isolated from the deep Southern Ocean.</title>
        <authorList>
            <person name="Parra J."/>
        </authorList>
    </citation>
    <scope>NUCLEOTIDE SEQUENCE [LARGE SCALE GENOMIC DNA]</scope>
    <source>
        <strain evidence="1 2">KRD-168</strain>
    </source>
</reference>
<proteinExistence type="predicted"/>
<accession>A0ABS6US22</accession>
<dbReference type="EMBL" id="JADQDK010000001">
    <property type="protein sequence ID" value="MBW0135067.1"/>
    <property type="molecule type" value="Genomic_DNA"/>
</dbReference>
<organism evidence="1 2">
    <name type="scientific">Pseudonocardia abyssalis</name>
    <dbReference type="NCBI Taxonomy" id="2792008"/>
    <lineage>
        <taxon>Bacteria</taxon>
        <taxon>Bacillati</taxon>
        <taxon>Actinomycetota</taxon>
        <taxon>Actinomycetes</taxon>
        <taxon>Pseudonocardiales</taxon>
        <taxon>Pseudonocardiaceae</taxon>
        <taxon>Pseudonocardia</taxon>
    </lineage>
</organism>
<dbReference type="RefSeq" id="WP_218602773.1">
    <property type="nucleotide sequence ID" value="NZ_JADQDJ010000083.1"/>
</dbReference>
<sequence>MPHDRLRVMEAYGEVRAVRRGGSDRSSYREMLADEAARPGEGADLIWLAEDDYIYTDDSLTRLVTAAEDRPEVDYLMLYGSFAVDVDRSRGRRLTLLPQGGSDGPGAAVVDIRGTTWFRIASTTSTYGLRRRALREDLRLLRFGALTGGAWDDATCRMLQGFLPFAPGVVRSDLLPFGREPVSGWPRSIARGLVRSAAVPMSRRPSSRRRTFLGSDPELAFHMEDGDVSPHPASTRTSKIDWATVAAESIQWGRDRGIRFEGGS</sequence>
<name>A0ABS6US22_9PSEU</name>
<evidence type="ECO:0008006" key="3">
    <source>
        <dbReference type="Google" id="ProtNLM"/>
    </source>
</evidence>
<gene>
    <name evidence="1" type="ORF">I4I81_12480</name>
</gene>